<keyword evidence="1" id="KW-0472">Membrane</keyword>
<dbReference type="InterPro" id="IPR028082">
    <property type="entry name" value="Peripla_BP_I"/>
</dbReference>
<dbReference type="EMBL" id="BMXP01000014">
    <property type="protein sequence ID" value="GGW96935.1"/>
    <property type="molecule type" value="Genomic_DNA"/>
</dbReference>
<organism evidence="3 4">
    <name type="scientific">Alteromonas halophila</name>
    <dbReference type="NCBI Taxonomy" id="516698"/>
    <lineage>
        <taxon>Bacteria</taxon>
        <taxon>Pseudomonadati</taxon>
        <taxon>Pseudomonadota</taxon>
        <taxon>Gammaproteobacteria</taxon>
        <taxon>Alteromonadales</taxon>
        <taxon>Alteromonadaceae</taxon>
        <taxon>Alteromonas/Salinimonas group</taxon>
        <taxon>Alteromonas</taxon>
    </lineage>
</organism>
<evidence type="ECO:0000256" key="2">
    <source>
        <dbReference type="SAM" id="SignalP"/>
    </source>
</evidence>
<evidence type="ECO:0000313" key="3">
    <source>
        <dbReference type="EMBL" id="GGW96935.1"/>
    </source>
</evidence>
<dbReference type="PROSITE" id="PS51257">
    <property type="entry name" value="PROKAR_LIPOPROTEIN"/>
    <property type="match status" value="1"/>
</dbReference>
<dbReference type="SUPFAM" id="SSF53822">
    <property type="entry name" value="Periplasmic binding protein-like I"/>
    <property type="match status" value="2"/>
</dbReference>
<reference evidence="3" key="2">
    <citation type="submission" date="2020-09" db="EMBL/GenBank/DDBJ databases">
        <authorList>
            <person name="Sun Q."/>
            <person name="Kim S."/>
        </authorList>
    </citation>
    <scope>NUCLEOTIDE SEQUENCE</scope>
    <source>
        <strain evidence="3">KCTC 22164</strain>
    </source>
</reference>
<sequence length="671" mass="75078">MKNTGLFRLLGVTLIATVLAACAAKQTPTQRTAKPVETVTEQPAREIEDAQQKLAMARTVWQEQRDPLLRDSYLIDAADAYISTGDSKRALQIIYTLRERGVSQQLQDELNLVTAAVYIDARVAPDKLLPLVTSTQLNGKWQRRQLLLQHQLYLASNQYLNAANSKLMLDDATAETVADVWRWVNLASDSERSRASSQFPLLRPYLVLYDLLKTQGLNTTQLRESIDQFRQVYRGHPVAENLDVLIRDPASIDALDMDELVVLLPLSGRFENTGNAVKEGILSGYYRQLKSASASSLPQLRFIDTQGKPPARLIEEIGEAQWVLGPLLKDTLDALLPLLPPRVSMLALNRPIQLPKSVQASDSEDNLALLPDSALNTEENPADAEQHSSAGLLDEPLTGKQEGIQKSQGQALFFALAPEDEAYQLAEVIYAKGYRAPIVVSAQASLYQRMQSAFTERWAQLNAGRVADKRVNLTQVSFTDSASLRDGITRALDVAQSNDRISQIKYMINEEVYNMPRNRQDIDAVVVFASPQHTELLNPMVEASLLPANNARVPVYATSRSMDYDSGKNQWRDLQNVRFLDMPWMLPDHPWQPLTDQVSQIWPNRLTQSRRLFAFGVDAYNLLPDLANMHAYPQTSAQGLTGELKLKDNGVITRTLPRAIINDEEIQIITE</sequence>
<dbReference type="Gene3D" id="3.40.50.2300">
    <property type="match status" value="3"/>
</dbReference>
<reference evidence="3" key="1">
    <citation type="journal article" date="2014" name="Int. J. Syst. Evol. Microbiol.">
        <title>Complete genome sequence of Corynebacterium casei LMG S-19264T (=DSM 44701T), isolated from a smear-ripened cheese.</title>
        <authorList>
            <consortium name="US DOE Joint Genome Institute (JGI-PGF)"/>
            <person name="Walter F."/>
            <person name="Albersmeier A."/>
            <person name="Kalinowski J."/>
            <person name="Ruckert C."/>
        </authorList>
    </citation>
    <scope>NUCLEOTIDE SEQUENCE</scope>
    <source>
        <strain evidence="3">KCTC 22164</strain>
    </source>
</reference>
<keyword evidence="4" id="KW-1185">Reference proteome</keyword>
<dbReference type="AlphaFoldDB" id="A0A918JRW8"/>
<dbReference type="Gene3D" id="1.25.40.650">
    <property type="match status" value="1"/>
</dbReference>
<dbReference type="GO" id="GO:0031241">
    <property type="term" value="C:periplasmic side of cell outer membrane"/>
    <property type="evidence" value="ECO:0007669"/>
    <property type="project" value="TreeGrafter"/>
</dbReference>
<dbReference type="InterPro" id="IPR007443">
    <property type="entry name" value="LpoA"/>
</dbReference>
<dbReference type="Proteomes" id="UP000631300">
    <property type="component" value="Unassembled WGS sequence"/>
</dbReference>
<evidence type="ECO:0000256" key="1">
    <source>
        <dbReference type="ARBA" id="ARBA00023136"/>
    </source>
</evidence>
<dbReference type="CDD" id="cd06339">
    <property type="entry name" value="PBP1_YraM_LppC_lipoprotein-like"/>
    <property type="match status" value="1"/>
</dbReference>
<dbReference type="PANTHER" id="PTHR38038:SF1">
    <property type="entry name" value="PENICILLIN-BINDING PROTEIN ACTIVATOR LPOA"/>
    <property type="match status" value="1"/>
</dbReference>
<protein>
    <submittedName>
        <fullName evidence="3">Penicillin-binding protein activator LpoA</fullName>
    </submittedName>
</protein>
<gene>
    <name evidence="3" type="primary">lpoA</name>
    <name evidence="3" type="ORF">GCM10007391_33790</name>
</gene>
<name>A0A918JRW8_9ALTE</name>
<feature type="chain" id="PRO_5037034679" evidence="2">
    <location>
        <begin position="24"/>
        <end position="671"/>
    </location>
</feature>
<dbReference type="GO" id="GO:0030234">
    <property type="term" value="F:enzyme regulator activity"/>
    <property type="evidence" value="ECO:0007669"/>
    <property type="project" value="TreeGrafter"/>
</dbReference>
<dbReference type="GO" id="GO:0009252">
    <property type="term" value="P:peptidoglycan biosynthetic process"/>
    <property type="evidence" value="ECO:0007669"/>
    <property type="project" value="TreeGrafter"/>
</dbReference>
<dbReference type="RefSeq" id="WP_189408416.1">
    <property type="nucleotide sequence ID" value="NZ_BMXP01000014.1"/>
</dbReference>
<evidence type="ECO:0000313" key="4">
    <source>
        <dbReference type="Proteomes" id="UP000631300"/>
    </source>
</evidence>
<proteinExistence type="predicted"/>
<comment type="caution">
    <text evidence="3">The sequence shown here is derived from an EMBL/GenBank/DDBJ whole genome shotgun (WGS) entry which is preliminary data.</text>
</comment>
<accession>A0A918JRW8</accession>
<dbReference type="Pfam" id="PF04348">
    <property type="entry name" value="LppC"/>
    <property type="match status" value="2"/>
</dbReference>
<keyword evidence="2" id="KW-0732">Signal</keyword>
<dbReference type="PANTHER" id="PTHR38038">
    <property type="entry name" value="PENICILLIN-BINDING PROTEIN ACTIVATOR LPOA"/>
    <property type="match status" value="1"/>
</dbReference>
<feature type="signal peptide" evidence="2">
    <location>
        <begin position="1"/>
        <end position="23"/>
    </location>
</feature>